<reference evidence="1 2" key="1">
    <citation type="submission" date="2018-06" db="EMBL/GenBank/DDBJ databases">
        <authorList>
            <consortium name="Pathogen Informatics"/>
            <person name="Doyle S."/>
        </authorList>
    </citation>
    <scope>NUCLEOTIDE SEQUENCE [LARGE SCALE GENOMIC DNA]</scope>
    <source>
        <strain evidence="1 2">NCTC7582</strain>
    </source>
</reference>
<gene>
    <name evidence="1" type="ORF">NCTC7582_04155</name>
</gene>
<evidence type="ECO:0000313" key="1">
    <source>
        <dbReference type="EMBL" id="SPU38201.1"/>
    </source>
</evidence>
<organism evidence="1 2">
    <name type="scientific">Lysinibacillus capsici</name>
    <dbReference type="NCBI Taxonomy" id="2115968"/>
    <lineage>
        <taxon>Bacteria</taxon>
        <taxon>Bacillati</taxon>
        <taxon>Bacillota</taxon>
        <taxon>Bacilli</taxon>
        <taxon>Bacillales</taxon>
        <taxon>Bacillaceae</taxon>
        <taxon>Lysinibacillus</taxon>
    </lineage>
</organism>
<sequence>MKLVNALSKIAKLPKILEQYGISPENVLNLEYCASTTHHINVLVQLHTKEAIQKLGVCEIESTLGCDDAQWKQFRIIMEGIAFICWEREDEAIA</sequence>
<protein>
    <submittedName>
        <fullName evidence="1">Uncharacterized protein</fullName>
    </submittedName>
</protein>
<evidence type="ECO:0000313" key="2">
    <source>
        <dbReference type="Proteomes" id="UP000251431"/>
    </source>
</evidence>
<name>A0A2X1B8R5_9BACI</name>
<dbReference type="RefSeq" id="WP_112118254.1">
    <property type="nucleotide sequence ID" value="NZ_UAQE01000004.1"/>
</dbReference>
<dbReference type="EMBL" id="UAQE01000004">
    <property type="protein sequence ID" value="SPU38201.1"/>
    <property type="molecule type" value="Genomic_DNA"/>
</dbReference>
<dbReference type="AlphaFoldDB" id="A0A2X1B8R5"/>
<accession>A0A2X1B8R5</accession>
<dbReference type="Proteomes" id="UP000251431">
    <property type="component" value="Unassembled WGS sequence"/>
</dbReference>
<proteinExistence type="predicted"/>